<keyword evidence="3" id="KW-1185">Reference proteome</keyword>
<reference evidence="2 3" key="1">
    <citation type="submission" date="2022-06" db="EMBL/GenBank/DDBJ databases">
        <title>Isolation of gut microbiota from human fecal samples.</title>
        <authorList>
            <person name="Pamer E.G."/>
            <person name="Barat B."/>
            <person name="Waligurski E."/>
            <person name="Medina S."/>
            <person name="Paddock L."/>
            <person name="Mostad J."/>
        </authorList>
    </citation>
    <scope>NUCLEOTIDE SEQUENCE [LARGE SCALE GENOMIC DNA]</scope>
    <source>
        <strain evidence="2 3">SL.3.17</strain>
    </source>
</reference>
<name>A0ABT1RLQ2_9FIRM</name>
<dbReference type="SUPFAM" id="SSF56726">
    <property type="entry name" value="DNA topoisomerase IV, alpha subunit"/>
    <property type="match status" value="1"/>
</dbReference>
<dbReference type="InterPro" id="IPR024534">
    <property type="entry name" value="JetD_C"/>
</dbReference>
<organism evidence="2 3">
    <name type="scientific">Anaerovorax odorimutans</name>
    <dbReference type="NCBI Taxonomy" id="109327"/>
    <lineage>
        <taxon>Bacteria</taxon>
        <taxon>Bacillati</taxon>
        <taxon>Bacillota</taxon>
        <taxon>Clostridia</taxon>
        <taxon>Peptostreptococcales</taxon>
        <taxon>Anaerovoracaceae</taxon>
        <taxon>Anaerovorax</taxon>
    </lineage>
</organism>
<dbReference type="InterPro" id="IPR036078">
    <property type="entry name" value="Spo11/TopoVI_A_sf"/>
</dbReference>
<comment type="caution">
    <text evidence="2">The sequence shown here is derived from an EMBL/GenBank/DDBJ whole genome shotgun (WGS) entry which is preliminary data.</text>
</comment>
<dbReference type="RefSeq" id="WP_256131286.1">
    <property type="nucleotide sequence ID" value="NZ_JANFXK010000004.1"/>
</dbReference>
<proteinExistence type="predicted"/>
<dbReference type="Gene3D" id="3.40.1360.10">
    <property type="match status" value="1"/>
</dbReference>
<evidence type="ECO:0000259" key="1">
    <source>
        <dbReference type="Pfam" id="PF09983"/>
    </source>
</evidence>
<dbReference type="Pfam" id="PF09983">
    <property type="entry name" value="JetD_C"/>
    <property type="match status" value="1"/>
</dbReference>
<dbReference type="EMBL" id="JANFXK010000004">
    <property type="protein sequence ID" value="MCQ4636098.1"/>
    <property type="molecule type" value="Genomic_DNA"/>
</dbReference>
<accession>A0ABT1RLQ2</accession>
<feature type="domain" description="Wadjet protein JetD C-terminal" evidence="1">
    <location>
        <begin position="260"/>
        <end position="411"/>
    </location>
</feature>
<dbReference type="Proteomes" id="UP001524502">
    <property type="component" value="Unassembled WGS sequence"/>
</dbReference>
<evidence type="ECO:0000313" key="2">
    <source>
        <dbReference type="EMBL" id="MCQ4636098.1"/>
    </source>
</evidence>
<sequence length="412" mass="47272">MKKYDRRILNSLLDSYERSLLFTGKNKVEVRISFPFSAKSLPEYFDESSTAYEDIHACAAELEQRGFVEPVWKKGKAGHIIEKVLLVEAAVGDIYAYLGRTPKAQLLQQNLNLLTDLQNQYGTANASITPITPITAAFIEAMEQRIHDGKSVKEYVDLSDLPGTRRLIEAIAAVETNEDECYIREFSIRHFSDSKALENMLGAVTKVMRDFNPRFEGWAPFDVLAEYSIYHTPNYVYFKGQGRLCFGQEIIDLKAFAHGIGVSGQDLRRMKLAETENVKTVLTIENLTTFFRWQEDGCMIIYLGGYLNSVRRAFLKELYRQLPGASYLHFGDIDVGGFEIYEDLRRKTGIPFKPYYMDLETLRKYEAYTRPLTQNDRRRLGNLRKKNADAPYLNVLDYMLEKGIKLEQEGVG</sequence>
<gene>
    <name evidence="2" type="ORF">NE619_05110</name>
</gene>
<protein>
    <submittedName>
        <fullName evidence="2">DUF2220 domain-containing protein</fullName>
    </submittedName>
</protein>
<evidence type="ECO:0000313" key="3">
    <source>
        <dbReference type="Proteomes" id="UP001524502"/>
    </source>
</evidence>